<keyword evidence="2" id="KW-1185">Reference proteome</keyword>
<accession>A0A4Y2HPH8</accession>
<protein>
    <submittedName>
        <fullName evidence="1">Uncharacterized protein</fullName>
    </submittedName>
</protein>
<dbReference type="AlphaFoldDB" id="A0A4Y2HPH8"/>
<evidence type="ECO:0000313" key="1">
    <source>
        <dbReference type="EMBL" id="GBM67286.1"/>
    </source>
</evidence>
<name>A0A4Y2HPH8_ARAVE</name>
<dbReference type="Proteomes" id="UP000499080">
    <property type="component" value="Unassembled WGS sequence"/>
</dbReference>
<organism evidence="1 2">
    <name type="scientific">Araneus ventricosus</name>
    <name type="common">Orbweaver spider</name>
    <name type="synonym">Epeira ventricosa</name>
    <dbReference type="NCBI Taxonomy" id="182803"/>
    <lineage>
        <taxon>Eukaryota</taxon>
        <taxon>Metazoa</taxon>
        <taxon>Ecdysozoa</taxon>
        <taxon>Arthropoda</taxon>
        <taxon>Chelicerata</taxon>
        <taxon>Arachnida</taxon>
        <taxon>Araneae</taxon>
        <taxon>Araneomorphae</taxon>
        <taxon>Entelegynae</taxon>
        <taxon>Araneoidea</taxon>
        <taxon>Araneidae</taxon>
        <taxon>Araneus</taxon>
    </lineage>
</organism>
<gene>
    <name evidence="1" type="ORF">AVEN_201217_1</name>
</gene>
<sequence>MNDNNDKDFVLFLFLLEWGKLRHLKNNKARYVQQLPPILLIAKISFTMHSCDSRYRQKHSNKRNVEWMVAVVADSPNSCSALQIVEPFVGSSRLSIHQLVPPSSFESFRFL</sequence>
<dbReference type="EMBL" id="BGPR01002074">
    <property type="protein sequence ID" value="GBM67286.1"/>
    <property type="molecule type" value="Genomic_DNA"/>
</dbReference>
<evidence type="ECO:0000313" key="2">
    <source>
        <dbReference type="Proteomes" id="UP000499080"/>
    </source>
</evidence>
<reference evidence="1 2" key="1">
    <citation type="journal article" date="2019" name="Sci. Rep.">
        <title>Orb-weaving spider Araneus ventricosus genome elucidates the spidroin gene catalogue.</title>
        <authorList>
            <person name="Kono N."/>
            <person name="Nakamura H."/>
            <person name="Ohtoshi R."/>
            <person name="Moran D.A.P."/>
            <person name="Shinohara A."/>
            <person name="Yoshida Y."/>
            <person name="Fujiwara M."/>
            <person name="Mori M."/>
            <person name="Tomita M."/>
            <person name="Arakawa K."/>
        </authorList>
    </citation>
    <scope>NUCLEOTIDE SEQUENCE [LARGE SCALE GENOMIC DNA]</scope>
</reference>
<proteinExistence type="predicted"/>
<comment type="caution">
    <text evidence="1">The sequence shown here is derived from an EMBL/GenBank/DDBJ whole genome shotgun (WGS) entry which is preliminary data.</text>
</comment>